<comment type="caution">
    <text evidence="8">The sequence shown here is derived from an EMBL/GenBank/DDBJ whole genome shotgun (WGS) entry which is preliminary data.</text>
</comment>
<dbReference type="InterPro" id="IPR012340">
    <property type="entry name" value="NA-bd_OB-fold"/>
</dbReference>
<keyword evidence="4" id="KW-0862">Zinc</keyword>
<proteinExistence type="inferred from homology"/>
<dbReference type="EMBL" id="JAYWIO010000005">
    <property type="protein sequence ID" value="KAK7259038.1"/>
    <property type="molecule type" value="Genomic_DNA"/>
</dbReference>
<dbReference type="Pfam" id="PF08646">
    <property type="entry name" value="Rep_fac-A_C"/>
    <property type="match status" value="1"/>
</dbReference>
<dbReference type="PANTHER" id="PTHR47165">
    <property type="entry name" value="OS03G0429900 PROTEIN"/>
    <property type="match status" value="1"/>
</dbReference>
<dbReference type="InterPro" id="IPR047192">
    <property type="entry name" value="Euk_RPA1_DBD_C"/>
</dbReference>
<dbReference type="SUPFAM" id="SSF50249">
    <property type="entry name" value="Nucleic acid-binding proteins"/>
    <property type="match status" value="1"/>
</dbReference>
<keyword evidence="2" id="KW-0479">Metal-binding</keyword>
<evidence type="ECO:0000256" key="3">
    <source>
        <dbReference type="ARBA" id="ARBA00022771"/>
    </source>
</evidence>
<sequence>MGFVELTDPVIASKGLDVDAKCESFITKAQSSVEDEFLKLYPKKSIADIIDYPEDGSVILLATVSEIVNNGNWWYPACKCHKAVFPDNGVYYCSSCNRHVFNVTPRYKVTIDVSDDSGSAWLILFDYDIQYLIGKPGVDSDAYPVDFNALLGRRMLFKVSNTSSTTYTDTPVFKVTGLCDDPSVIIAMYQLPGAESEATNAIPVMSAASVVDLSNYGNDMYDDADRFASSLIVTPFRHESNATNGLDSAESIDAFNTPLLTKRKYENAFGESSSSTAPGRKRASKYLK</sequence>
<dbReference type="AlphaFoldDB" id="A0AAN9ESD5"/>
<accession>A0AAN9ESD5</accession>
<evidence type="ECO:0000259" key="7">
    <source>
        <dbReference type="Pfam" id="PF08646"/>
    </source>
</evidence>
<evidence type="ECO:0000313" key="9">
    <source>
        <dbReference type="Proteomes" id="UP001372338"/>
    </source>
</evidence>
<evidence type="ECO:0000313" key="8">
    <source>
        <dbReference type="EMBL" id="KAK7259038.1"/>
    </source>
</evidence>
<dbReference type="Gene3D" id="2.40.50.140">
    <property type="entry name" value="Nucleic acid-binding proteins"/>
    <property type="match status" value="1"/>
</dbReference>
<keyword evidence="5" id="KW-0238">DNA-binding</keyword>
<evidence type="ECO:0000256" key="4">
    <source>
        <dbReference type="ARBA" id="ARBA00022833"/>
    </source>
</evidence>
<comment type="similarity">
    <text evidence="1">Belongs to the replication factor A protein 1 family.</text>
</comment>
<evidence type="ECO:0000256" key="6">
    <source>
        <dbReference type="SAM" id="MobiDB-lite"/>
    </source>
</evidence>
<evidence type="ECO:0000256" key="1">
    <source>
        <dbReference type="ARBA" id="ARBA00005690"/>
    </source>
</evidence>
<feature type="region of interest" description="Disordered" evidence="6">
    <location>
        <begin position="267"/>
        <end position="288"/>
    </location>
</feature>
<organism evidence="8 9">
    <name type="scientific">Crotalaria pallida</name>
    <name type="common">Smooth rattlebox</name>
    <name type="synonym">Crotalaria striata</name>
    <dbReference type="NCBI Taxonomy" id="3830"/>
    <lineage>
        <taxon>Eukaryota</taxon>
        <taxon>Viridiplantae</taxon>
        <taxon>Streptophyta</taxon>
        <taxon>Embryophyta</taxon>
        <taxon>Tracheophyta</taxon>
        <taxon>Spermatophyta</taxon>
        <taxon>Magnoliopsida</taxon>
        <taxon>eudicotyledons</taxon>
        <taxon>Gunneridae</taxon>
        <taxon>Pentapetalae</taxon>
        <taxon>rosids</taxon>
        <taxon>fabids</taxon>
        <taxon>Fabales</taxon>
        <taxon>Fabaceae</taxon>
        <taxon>Papilionoideae</taxon>
        <taxon>50 kb inversion clade</taxon>
        <taxon>genistoids sensu lato</taxon>
        <taxon>core genistoids</taxon>
        <taxon>Crotalarieae</taxon>
        <taxon>Crotalaria</taxon>
    </lineage>
</organism>
<dbReference type="InterPro" id="IPR013955">
    <property type="entry name" value="Rep_factor-A_C"/>
</dbReference>
<dbReference type="GO" id="GO:0003677">
    <property type="term" value="F:DNA binding"/>
    <property type="evidence" value="ECO:0007669"/>
    <property type="project" value="UniProtKB-KW"/>
</dbReference>
<dbReference type="GO" id="GO:0008270">
    <property type="term" value="F:zinc ion binding"/>
    <property type="evidence" value="ECO:0007669"/>
    <property type="project" value="UniProtKB-KW"/>
</dbReference>
<reference evidence="8 9" key="1">
    <citation type="submission" date="2024-01" db="EMBL/GenBank/DDBJ databases">
        <title>The genomes of 5 underutilized Papilionoideae crops provide insights into root nodulation and disease resistanc.</title>
        <authorList>
            <person name="Yuan L."/>
        </authorList>
    </citation>
    <scope>NUCLEOTIDE SEQUENCE [LARGE SCALE GENOMIC DNA]</scope>
    <source>
        <strain evidence="8">ZHUSHIDOU_FW_LH</strain>
        <tissue evidence="8">Leaf</tissue>
    </source>
</reference>
<feature type="compositionally biased region" description="Basic residues" evidence="6">
    <location>
        <begin position="279"/>
        <end position="288"/>
    </location>
</feature>
<gene>
    <name evidence="8" type="ORF">RIF29_24632</name>
</gene>
<dbReference type="PANTHER" id="PTHR47165:SF4">
    <property type="entry name" value="OS03G0429900 PROTEIN"/>
    <property type="match status" value="1"/>
</dbReference>
<feature type="domain" description="Replication factor A C-terminal" evidence="7">
    <location>
        <begin position="62"/>
        <end position="135"/>
    </location>
</feature>
<name>A0AAN9ESD5_CROPI</name>
<dbReference type="CDD" id="cd04476">
    <property type="entry name" value="RPA1_DBD_C"/>
    <property type="match status" value="1"/>
</dbReference>
<keyword evidence="3" id="KW-0863">Zinc-finger</keyword>
<evidence type="ECO:0000256" key="5">
    <source>
        <dbReference type="ARBA" id="ARBA00023125"/>
    </source>
</evidence>
<keyword evidence="9" id="KW-1185">Reference proteome</keyword>
<protein>
    <recommendedName>
        <fullName evidence="7">Replication factor A C-terminal domain-containing protein</fullName>
    </recommendedName>
</protein>
<dbReference type="Proteomes" id="UP001372338">
    <property type="component" value="Unassembled WGS sequence"/>
</dbReference>
<evidence type="ECO:0000256" key="2">
    <source>
        <dbReference type="ARBA" id="ARBA00022723"/>
    </source>
</evidence>